<evidence type="ECO:0000256" key="13">
    <source>
        <dbReference type="SAM" id="MobiDB-lite"/>
    </source>
</evidence>
<dbReference type="Pfam" id="PF06470">
    <property type="entry name" value="SMC_hinge"/>
    <property type="match status" value="1"/>
</dbReference>
<dbReference type="SUPFAM" id="SSF75553">
    <property type="entry name" value="Smc hinge domain"/>
    <property type="match status" value="1"/>
</dbReference>
<evidence type="ECO:0000256" key="5">
    <source>
        <dbReference type="ARBA" id="ARBA00022776"/>
    </source>
</evidence>
<protein>
    <recommendedName>
        <fullName evidence="11">Structural maintenance of chromosomes protein</fullName>
    </recommendedName>
</protein>
<keyword evidence="16" id="KW-1185">Reference proteome</keyword>
<evidence type="ECO:0000256" key="1">
    <source>
        <dbReference type="ARBA" id="ARBA00004123"/>
    </source>
</evidence>
<dbReference type="GO" id="GO:0005524">
    <property type="term" value="F:ATP binding"/>
    <property type="evidence" value="ECO:0007669"/>
    <property type="project" value="UniProtKB-KW"/>
</dbReference>
<dbReference type="InterPro" id="IPR027120">
    <property type="entry name" value="Smc2_ABC"/>
</dbReference>
<dbReference type="InterPro" id="IPR010935">
    <property type="entry name" value="SMC_hinge"/>
</dbReference>
<feature type="domain" description="SMC hinge" evidence="14">
    <location>
        <begin position="546"/>
        <end position="671"/>
    </location>
</feature>
<evidence type="ECO:0000256" key="10">
    <source>
        <dbReference type="ARBA" id="ARBA00023306"/>
    </source>
</evidence>
<comment type="subcellular location">
    <subcellularLocation>
        <location evidence="1 11">Nucleus</location>
    </subcellularLocation>
</comment>
<dbReference type="OrthoDB" id="10255539at2759"/>
<keyword evidence="10" id="KW-0131">Cell cycle</keyword>
<evidence type="ECO:0000256" key="9">
    <source>
        <dbReference type="ARBA" id="ARBA00023242"/>
    </source>
</evidence>
<dbReference type="InterPro" id="IPR003395">
    <property type="entry name" value="RecF/RecN/SMC_N"/>
</dbReference>
<dbReference type="GeneID" id="6995330"/>
<evidence type="ECO:0000259" key="14">
    <source>
        <dbReference type="SMART" id="SM00968"/>
    </source>
</evidence>
<sequence>MYIEEIILDGFKSYQRRTVVGKFHPCFNAITGLNGSGKSNILDSICFVLGITNLSQIRINKLEELVYKAGQAGINKASVSIVFNNNNKSNSSPLYKDYEKITVTRQIATGGRNRYLINGLVVKPSDVTNFFHSVQLNVNSSHFLIMQGRITKVINMKPKELLSMIEEAAGTRMYEAKRLQSLKLIEKKDSKLAEISHLLEDDIIPKLERLKKEKADYLKWTNINEEIEMYERILKLHKYLQICKEVEESEVKVIEIRVQKESCEQEINMLIDRINQLEKVVHEEENKIALEWSKPLKECRDKISEAESNVSKTQLQLNEIMTDLGEEEANLKDMLVQKAELENKVQSSAQQCGRSQSGSFEDVDNELNNLKVKLSNAKRKLQALQTGCDMSLDYKEQKSLRQALFDVQKELSDIKVKENKFTLLIIENEKSLSSLKLKIAKRTNNGKSSVDKLRDEYKELQNSIYKFEGDLLELKKDAELYEKLSLDKKKLEIENDSLEQQLQPLEMFIRSFQCIYNAESNPKLAVQAHANSIESLLDPSIKPTKTSVKGCVFELLKLRDQKYATALEVAAGGRLYNMIVETSEDGKQLLNSGFLKKRTTLIPLDKIIDPSISKKTIDEARKLAQCTDDNDLRVISSLDILEYDAEYSAAIKYCFGHTLICEDEQLAKLITFHPNISVRTVTMKGDIYDPSGTLSGGTVSQSQRSILISFQKYIELKIQLVKNNFSINDIKKKLSTNLGKSADSYRHCQRQLDINKHQLALLEEKLSKYKEESFEEMIDELIRQKDDYHKEIAKLKENQSTLQKDAERLENEINVFETTREVRENSLEKDIEKYKEDIKSLSAVHEKLKNETSSSRIELEAAKAEIKLINSTVEMKEISVAKLKEKTLEYEKILESYKVDLKEKEKVLKSLQNEMESSSSCIRDTKNEIKRVNKLILRKEVDLKKISHDFMSINDKYSHKLKVKDSLIKKHEWLRNGVEDLYNLEKYPYNLCIQKLEELDKLQNTLSQNINRRILNLYERANSECTELINKRDIVMKDKEKIADVISDLDLKKRQAMENTWRTVNTSFGSIFSTLLPNANAELIAVINPETNKEDFYEGLEFRVSLGGIWKKSLSELSGGQRSLLALSLILAMLRFKPAPVYILDEIDSALDLGHTQNIGYMIKEHFPNSQFIIVSLKEGMFNKANVLFRTELVHGVSSIHRFENWDGNEDENQPPEKLHKRTTKEKELRN</sequence>
<dbReference type="InterPro" id="IPR036277">
    <property type="entry name" value="SMC_hinge_sf"/>
</dbReference>
<dbReference type="InterPro" id="IPR027417">
    <property type="entry name" value="P-loop_NTPase"/>
</dbReference>
<dbReference type="GO" id="GO:0051301">
    <property type="term" value="P:cell division"/>
    <property type="evidence" value="ECO:0007669"/>
    <property type="project" value="UniProtKB-KW"/>
</dbReference>
<feature type="coiled-coil region" evidence="12">
    <location>
        <begin position="894"/>
        <end position="928"/>
    </location>
</feature>
<dbReference type="OMA" id="THNKIAM"/>
<keyword evidence="6" id="KW-0067">ATP-binding</keyword>
<keyword evidence="9 11" id="KW-0539">Nucleus</keyword>
<keyword evidence="8" id="KW-0226">DNA condensation</keyword>
<dbReference type="GO" id="GO:0005694">
    <property type="term" value="C:chromosome"/>
    <property type="evidence" value="ECO:0007669"/>
    <property type="project" value="InterPro"/>
</dbReference>
<dbReference type="Gene3D" id="3.40.50.300">
    <property type="entry name" value="P-loop containing nucleotide triphosphate hydrolases"/>
    <property type="match status" value="2"/>
</dbReference>
<gene>
    <name evidence="15" type="ORF">CMU_017190</name>
</gene>
<evidence type="ECO:0000256" key="4">
    <source>
        <dbReference type="ARBA" id="ARBA00022741"/>
    </source>
</evidence>
<organism evidence="15 16">
    <name type="scientific">Cryptosporidium muris (strain RN66)</name>
    <dbReference type="NCBI Taxonomy" id="441375"/>
    <lineage>
        <taxon>Eukaryota</taxon>
        <taxon>Sar</taxon>
        <taxon>Alveolata</taxon>
        <taxon>Apicomplexa</taxon>
        <taxon>Conoidasida</taxon>
        <taxon>Coccidia</taxon>
        <taxon>Eucoccidiorida</taxon>
        <taxon>Eimeriorina</taxon>
        <taxon>Cryptosporidiidae</taxon>
        <taxon>Cryptosporidium</taxon>
    </lineage>
</organism>
<accession>B6ACW3</accession>
<dbReference type="VEuPathDB" id="CryptoDB:CMU_017190"/>
<dbReference type="PANTHER" id="PTHR43977">
    <property type="entry name" value="STRUCTURAL MAINTENANCE OF CHROMOSOMES PROTEIN 3"/>
    <property type="match status" value="1"/>
</dbReference>
<evidence type="ECO:0000256" key="8">
    <source>
        <dbReference type="ARBA" id="ARBA00023067"/>
    </source>
</evidence>
<evidence type="ECO:0000256" key="11">
    <source>
        <dbReference type="PIRNR" id="PIRNR005719"/>
    </source>
</evidence>
<evidence type="ECO:0000256" key="12">
    <source>
        <dbReference type="SAM" id="Coils"/>
    </source>
</evidence>
<dbReference type="PIRSF" id="PIRSF005719">
    <property type="entry name" value="SMC"/>
    <property type="match status" value="1"/>
</dbReference>
<dbReference type="Gene3D" id="1.20.1060.20">
    <property type="match status" value="1"/>
</dbReference>
<dbReference type="InterPro" id="IPR024704">
    <property type="entry name" value="SMC"/>
</dbReference>
<keyword evidence="5" id="KW-0498">Mitosis</keyword>
<dbReference type="EMBL" id="DS989728">
    <property type="protein sequence ID" value="EEA05967.1"/>
    <property type="molecule type" value="Genomic_DNA"/>
</dbReference>
<proteinExistence type="inferred from homology"/>
<dbReference type="STRING" id="441375.B6ACW3"/>
<evidence type="ECO:0000256" key="7">
    <source>
        <dbReference type="ARBA" id="ARBA00023054"/>
    </source>
</evidence>
<evidence type="ECO:0000256" key="6">
    <source>
        <dbReference type="ARBA" id="ARBA00022840"/>
    </source>
</evidence>
<dbReference type="eggNOG" id="KOG0933">
    <property type="taxonomic scope" value="Eukaryota"/>
</dbReference>
<reference evidence="15" key="1">
    <citation type="submission" date="2008-06" db="EMBL/GenBank/DDBJ databases">
        <authorList>
            <person name="Lorenzi H."/>
            <person name="Inman J."/>
            <person name="Miller J."/>
            <person name="Schobel S."/>
            <person name="Amedeo P."/>
            <person name="Caler E.V."/>
            <person name="da Silva J."/>
        </authorList>
    </citation>
    <scope>NUCLEOTIDE SEQUENCE [LARGE SCALE GENOMIC DNA]</scope>
    <source>
        <strain evidence="15">RN66</strain>
    </source>
</reference>
<name>B6ACW3_CRYMR</name>
<dbReference type="SMART" id="SM00968">
    <property type="entry name" value="SMC_hinge"/>
    <property type="match status" value="1"/>
</dbReference>
<keyword evidence="3" id="KW-0132">Cell division</keyword>
<evidence type="ECO:0000256" key="3">
    <source>
        <dbReference type="ARBA" id="ARBA00022618"/>
    </source>
</evidence>
<dbReference type="RefSeq" id="XP_002140316.1">
    <property type="nucleotide sequence ID" value="XM_002140280.1"/>
</dbReference>
<feature type="coiled-coil region" evidence="12">
    <location>
        <begin position="260"/>
        <end position="387"/>
    </location>
</feature>
<dbReference type="GO" id="GO:0030261">
    <property type="term" value="P:chromosome condensation"/>
    <property type="evidence" value="ECO:0007669"/>
    <property type="project" value="UniProtKB-KW"/>
</dbReference>
<keyword evidence="4" id="KW-0547">Nucleotide-binding</keyword>
<evidence type="ECO:0000313" key="16">
    <source>
        <dbReference type="Proteomes" id="UP000001460"/>
    </source>
</evidence>
<evidence type="ECO:0000313" key="15">
    <source>
        <dbReference type="EMBL" id="EEA05967.1"/>
    </source>
</evidence>
<keyword evidence="7 12" id="KW-0175">Coiled coil</keyword>
<feature type="region of interest" description="Disordered" evidence="13">
    <location>
        <begin position="1205"/>
        <end position="1231"/>
    </location>
</feature>
<dbReference type="AlphaFoldDB" id="B6ACW3"/>
<dbReference type="GO" id="GO:0005634">
    <property type="term" value="C:nucleus"/>
    <property type="evidence" value="ECO:0007669"/>
    <property type="project" value="UniProtKB-SubCell"/>
</dbReference>
<dbReference type="Pfam" id="PF02463">
    <property type="entry name" value="SMC_N"/>
    <property type="match status" value="2"/>
</dbReference>
<feature type="coiled-coil region" evidence="12">
    <location>
        <begin position="450"/>
        <end position="501"/>
    </location>
</feature>
<dbReference type="SUPFAM" id="SSF52540">
    <property type="entry name" value="P-loop containing nucleoside triphosphate hydrolases"/>
    <property type="match status" value="1"/>
</dbReference>
<evidence type="ECO:0000256" key="2">
    <source>
        <dbReference type="ARBA" id="ARBA00005231"/>
    </source>
</evidence>
<dbReference type="Gene3D" id="3.30.70.1620">
    <property type="match status" value="1"/>
</dbReference>
<feature type="coiled-coil region" evidence="12">
    <location>
        <begin position="752"/>
        <end position="865"/>
    </location>
</feature>
<comment type="similarity">
    <text evidence="2">Belongs to the SMC family. SMC2 subfamily.</text>
</comment>
<dbReference type="GO" id="GO:0016887">
    <property type="term" value="F:ATP hydrolysis activity"/>
    <property type="evidence" value="ECO:0007669"/>
    <property type="project" value="InterPro"/>
</dbReference>
<dbReference type="Proteomes" id="UP000001460">
    <property type="component" value="Unassembled WGS sequence"/>
</dbReference>
<dbReference type="CDD" id="cd03273">
    <property type="entry name" value="ABC_SMC2_euk"/>
    <property type="match status" value="1"/>
</dbReference>